<comment type="caution">
    <text evidence="1">The sequence shown here is derived from an EMBL/GenBank/DDBJ whole genome shotgun (WGS) entry which is preliminary data.</text>
</comment>
<evidence type="ECO:0008006" key="3">
    <source>
        <dbReference type="Google" id="ProtNLM"/>
    </source>
</evidence>
<proteinExistence type="predicted"/>
<protein>
    <recommendedName>
        <fullName evidence="3">BIG2 domain-containing protein</fullName>
    </recommendedName>
</protein>
<dbReference type="STRING" id="574375.AZF08_20135"/>
<dbReference type="AlphaFoldDB" id="A0A073K9L0"/>
<accession>A0A073K9L0</accession>
<organism evidence="1 2">
    <name type="scientific">Bacillus gaemokensis</name>
    <dbReference type="NCBI Taxonomy" id="574375"/>
    <lineage>
        <taxon>Bacteria</taxon>
        <taxon>Bacillati</taxon>
        <taxon>Bacillota</taxon>
        <taxon>Bacilli</taxon>
        <taxon>Bacillales</taxon>
        <taxon>Bacillaceae</taxon>
        <taxon>Bacillus</taxon>
        <taxon>Bacillus cereus group</taxon>
    </lineage>
</organism>
<evidence type="ECO:0000313" key="1">
    <source>
        <dbReference type="EMBL" id="KEK23949.1"/>
    </source>
</evidence>
<dbReference type="EMBL" id="JOTM01000011">
    <property type="protein sequence ID" value="KEK23949.1"/>
    <property type="molecule type" value="Genomic_DNA"/>
</dbReference>
<reference evidence="1 2" key="1">
    <citation type="submission" date="2014-06" db="EMBL/GenBank/DDBJ databases">
        <title>Draft genome sequence of Bacillus gaemokensis JCM 15801 (MCCC 1A00707).</title>
        <authorList>
            <person name="Lai Q."/>
            <person name="Liu Y."/>
            <person name="Shao Z."/>
        </authorList>
    </citation>
    <scope>NUCLEOTIDE SEQUENCE [LARGE SCALE GENOMIC DNA]</scope>
    <source>
        <strain evidence="1 2">JCM 15801</strain>
    </source>
</reference>
<name>A0A073K9L0_9BACI</name>
<gene>
    <name evidence="1" type="ORF">BAGA_05895</name>
</gene>
<dbReference type="OrthoDB" id="2576597at2"/>
<dbReference type="Proteomes" id="UP000027778">
    <property type="component" value="Unassembled WGS sequence"/>
</dbReference>
<dbReference type="RefSeq" id="WP_033675050.1">
    <property type="nucleotide sequence ID" value="NZ_JOTM01000011.1"/>
</dbReference>
<keyword evidence="2" id="KW-1185">Reference proteome</keyword>
<sequence>MSYSTFRSRMDAKGGTRYERNFKKMSRSFELWFENTLAKEEVEIDGVKQFAVINDQNQNNNKDLSDDKYMVVKNESNLKVGSIMKWREREWLIFSDEEKSVPTHKQTKIRPSNGRIKWMIDGKVSGKDGDGHPAVIKNNTLYTLGLSTSGHHSWIVNAKMLMYMQDNPQTRSIKLGQRVFISGAVYQVMFKEWMSRNGMIQFLLEEDFVDPTRDNVELGIADYYINGEKPSTGEEEKPNPIEKTLVITGSDKAKIGSTVKYEASVYENGQLVPEEGVTEWTVMDDSAIATIVEQSTKGISIRIVSNFQKVGSQITIVGKTADGVLASKAVKIISPY</sequence>
<evidence type="ECO:0000313" key="2">
    <source>
        <dbReference type="Proteomes" id="UP000027778"/>
    </source>
</evidence>